<evidence type="ECO:0000256" key="3">
    <source>
        <dbReference type="ARBA" id="ARBA00022827"/>
    </source>
</evidence>
<organism evidence="9 10">
    <name type="scientific">Arabidopsis thaliana</name>
    <name type="common">Mouse-ear cress</name>
    <dbReference type="NCBI Taxonomy" id="3702"/>
    <lineage>
        <taxon>Eukaryota</taxon>
        <taxon>Viridiplantae</taxon>
        <taxon>Streptophyta</taxon>
        <taxon>Embryophyta</taxon>
        <taxon>Tracheophyta</taxon>
        <taxon>Spermatophyta</taxon>
        <taxon>Magnoliopsida</taxon>
        <taxon>eudicotyledons</taxon>
        <taxon>Gunneridae</taxon>
        <taxon>Pentapetalae</taxon>
        <taxon>rosids</taxon>
        <taxon>malvids</taxon>
        <taxon>Brassicales</taxon>
        <taxon>Brassicaceae</taxon>
        <taxon>Camelineae</taxon>
        <taxon>Arabidopsis</taxon>
    </lineage>
</organism>
<feature type="domain" description="Glucose-methanol-choline oxidoreductase N-terminal" evidence="7">
    <location>
        <begin position="266"/>
        <end position="371"/>
    </location>
</feature>
<dbReference type="InterPro" id="IPR000172">
    <property type="entry name" value="GMC_OxRdtase_N"/>
</dbReference>
<dbReference type="Gene3D" id="3.50.50.60">
    <property type="entry name" value="FAD/NAD(P)-binding domain"/>
    <property type="match status" value="1"/>
</dbReference>
<evidence type="ECO:0000313" key="9">
    <source>
        <dbReference type="EMBL" id="CAD5329369.1"/>
    </source>
</evidence>
<evidence type="ECO:0000259" key="8">
    <source>
        <dbReference type="Pfam" id="PF00890"/>
    </source>
</evidence>
<evidence type="ECO:0000256" key="4">
    <source>
        <dbReference type="ARBA" id="ARBA00023002"/>
    </source>
</evidence>
<keyword evidence="2" id="KW-0285">Flavoprotein</keyword>
<dbReference type="Pfam" id="PF00732">
    <property type="entry name" value="GMC_oxred_N"/>
    <property type="match status" value="1"/>
</dbReference>
<keyword evidence="4" id="KW-0560">Oxidoreductase</keyword>
<evidence type="ECO:0000313" key="10">
    <source>
        <dbReference type="Proteomes" id="UP000516314"/>
    </source>
</evidence>
<feature type="domain" description="FAD-dependent oxidoreductase 2 FAD-binding" evidence="8">
    <location>
        <begin position="219"/>
        <end position="254"/>
    </location>
</feature>
<comment type="similarity">
    <text evidence="1">Belongs to the GMC oxidoreductase family.</text>
</comment>
<accession>A0A7G2F4H7</accession>
<dbReference type="GO" id="GO:0016614">
    <property type="term" value="F:oxidoreductase activity, acting on CH-OH group of donors"/>
    <property type="evidence" value="ECO:0007669"/>
    <property type="project" value="InterPro"/>
</dbReference>
<dbReference type="InterPro" id="IPR003953">
    <property type="entry name" value="FAD-dep_OxRdtase_2_FAD-bd"/>
</dbReference>
<evidence type="ECO:0000256" key="6">
    <source>
        <dbReference type="SAM" id="Phobius"/>
    </source>
</evidence>
<evidence type="ECO:0000256" key="2">
    <source>
        <dbReference type="ARBA" id="ARBA00022630"/>
    </source>
</evidence>
<gene>
    <name evidence="9" type="ORF">AT9943_LOCUS16964</name>
</gene>
<sequence>MEDVRRRNRGHPLLRSKKRGEGYNHGFSPSQIQSLAVICQTFLPPETTSEQQAVNSFHVASSTQPPFTDEVLSLYPLFGTLLLCGSLCLDKSWPFVLKFSQLPLDKREAILRNWSRQSGFLLPFRITFFLAKFYTLFYFFSQTDENLKNPALEAIGYCIDGTERSSNKKSEADEKRRPLEKGIIETMHESDVTITQSLTEKGVHVARDDGDNVYRIRCDAVVVGSGSGGGVAAANLAKAGLKVLVLEKGNYFTAHDYSGLEVPSMLELYEKGGLLTTVDGKFMLLAGSAVGGGTAVNWSASIRTPDHVLQEWSEGSKIKFFGSQEYQSAMDEVTTRIGVTERCVKHGFQNQVLRKGCERLGLQSRSQERDRSNLVG</sequence>
<keyword evidence="6" id="KW-0812">Transmembrane</keyword>
<evidence type="ECO:0000256" key="5">
    <source>
        <dbReference type="SAM" id="MobiDB-lite"/>
    </source>
</evidence>
<dbReference type="SUPFAM" id="SSF51905">
    <property type="entry name" value="FAD/NAD(P)-binding domain"/>
    <property type="match status" value="1"/>
</dbReference>
<dbReference type="GO" id="GO:0050660">
    <property type="term" value="F:flavin adenine dinucleotide binding"/>
    <property type="evidence" value="ECO:0007669"/>
    <property type="project" value="InterPro"/>
</dbReference>
<dbReference type="PANTHER" id="PTHR46056">
    <property type="entry name" value="LONG-CHAIN-ALCOHOL OXIDASE"/>
    <property type="match status" value="1"/>
</dbReference>
<dbReference type="EMBL" id="LR881469">
    <property type="protein sequence ID" value="CAD5329369.1"/>
    <property type="molecule type" value="Genomic_DNA"/>
</dbReference>
<proteinExistence type="inferred from homology"/>
<keyword evidence="3" id="KW-0274">FAD</keyword>
<keyword evidence="6" id="KW-1133">Transmembrane helix</keyword>
<dbReference type="PANTHER" id="PTHR46056:SF12">
    <property type="entry name" value="LONG-CHAIN-ALCOHOL OXIDASE"/>
    <property type="match status" value="1"/>
</dbReference>
<evidence type="ECO:0000256" key="1">
    <source>
        <dbReference type="ARBA" id="ARBA00010790"/>
    </source>
</evidence>
<dbReference type="Proteomes" id="UP000516314">
    <property type="component" value="Chromosome 4"/>
</dbReference>
<reference evidence="9 10" key="1">
    <citation type="submission" date="2020-09" db="EMBL/GenBank/DDBJ databases">
        <authorList>
            <person name="Ashkenazy H."/>
        </authorList>
    </citation>
    <scope>NUCLEOTIDE SEQUENCE [LARGE SCALE GENOMIC DNA]</scope>
    <source>
        <strain evidence="10">cv. Cdm-0</strain>
    </source>
</reference>
<keyword evidence="6" id="KW-0472">Membrane</keyword>
<feature type="transmembrane region" description="Helical" evidence="6">
    <location>
        <begin position="120"/>
        <end position="140"/>
    </location>
</feature>
<feature type="compositionally biased region" description="Basic residues" evidence="5">
    <location>
        <begin position="1"/>
        <end position="18"/>
    </location>
</feature>
<feature type="region of interest" description="Disordered" evidence="5">
    <location>
        <begin position="1"/>
        <end position="25"/>
    </location>
</feature>
<dbReference type="AlphaFoldDB" id="A0A7G2F4H7"/>
<dbReference type="InterPro" id="IPR036188">
    <property type="entry name" value="FAD/NAD-bd_sf"/>
</dbReference>
<evidence type="ECO:0000259" key="7">
    <source>
        <dbReference type="Pfam" id="PF00732"/>
    </source>
</evidence>
<protein>
    <submittedName>
        <fullName evidence="9">(thale cress) hypothetical protein</fullName>
    </submittedName>
</protein>
<name>A0A7G2F4H7_ARATH</name>
<dbReference type="Pfam" id="PF00890">
    <property type="entry name" value="FAD_binding_2"/>
    <property type="match status" value="1"/>
</dbReference>